<keyword evidence="3" id="KW-1185">Reference proteome</keyword>
<evidence type="ECO:0000313" key="3">
    <source>
        <dbReference type="Proteomes" id="UP001501475"/>
    </source>
</evidence>
<sequence>MTRRTTWAATAAIAALAAGGLAPLAASAQAPSNVTADWQATAATSSRAVVLPTGDVIRAHGTTPVLLHRATSGPLVTMAIGKARYVYPAALQHQVGGVLDAALFDVNADATGSTRVPVSIRYASADAPTAVPGIEVTGRSGLSATGYVTPASSRALGRALATQSGDALFAGVASVRAMRPSAPTPQWPMHTVTVNVVDDQGKPFEGMFGYLNTTDAQKGGGVGFAIRGKAKISLPQGTWQFVVVASNADATKSYIATSPEVTVNSPRDVRVDVRSATTPIRTTLAKPVREGGAEITEYGRDIVTGDYFSGASWVLLGDYETGETFVTPTVGALHGTQRVAQVVVADGGSASAPYRYSTNSGVTGRIPASPIIARVDASNTAIYRTKLVGGFDLATSMYGRSANPPTGGWSVGMPPPARAFTEYVSTGGGLIHGASLTQYISFDPVFTEKGDFTEDGHVGPKAGTTTSDVWGQAPLHQAFRSPGVAPAQSCPACLGFGSGVKGFTIGALPLSDRTHTGSGDFTEPDTFTSHLTIKADGATIIDQDGHLSGATAIPDNTKVLTTSQIASRSGAPFTLATTMTTTMSIKTSSAVNAPATWWCLTQTTCKVLPFLSVDYAAASTDANVLPAGRQSIGLTVNQVGRTVAQGVTSVKAWVSYDGRTWSVAPVTGSGATYAAALTVPAAGAGRTVVGLKVAVTDSAGTTLSEQIDGAFLLAR</sequence>
<accession>A0ABN2KA02</accession>
<keyword evidence="1" id="KW-0732">Signal</keyword>
<dbReference type="EMBL" id="BAAAPN010000025">
    <property type="protein sequence ID" value="GAA1751502.1"/>
    <property type="molecule type" value="Genomic_DNA"/>
</dbReference>
<gene>
    <name evidence="2" type="ORF">GCM10009810_09760</name>
</gene>
<protein>
    <submittedName>
        <fullName evidence="2">Uncharacterized protein</fullName>
    </submittedName>
</protein>
<name>A0ABN2KA02_9MICO</name>
<evidence type="ECO:0000256" key="1">
    <source>
        <dbReference type="SAM" id="SignalP"/>
    </source>
</evidence>
<feature type="signal peptide" evidence="1">
    <location>
        <begin position="1"/>
        <end position="28"/>
    </location>
</feature>
<feature type="chain" id="PRO_5047121083" evidence="1">
    <location>
        <begin position="29"/>
        <end position="715"/>
    </location>
</feature>
<dbReference type="Proteomes" id="UP001501475">
    <property type="component" value="Unassembled WGS sequence"/>
</dbReference>
<proteinExistence type="predicted"/>
<dbReference type="RefSeq" id="WP_344062919.1">
    <property type="nucleotide sequence ID" value="NZ_BAAAPN010000025.1"/>
</dbReference>
<comment type="caution">
    <text evidence="2">The sequence shown here is derived from an EMBL/GenBank/DDBJ whole genome shotgun (WGS) entry which is preliminary data.</text>
</comment>
<organism evidence="2 3">
    <name type="scientific">Nostocoides vanveenii</name>
    <dbReference type="NCBI Taxonomy" id="330835"/>
    <lineage>
        <taxon>Bacteria</taxon>
        <taxon>Bacillati</taxon>
        <taxon>Actinomycetota</taxon>
        <taxon>Actinomycetes</taxon>
        <taxon>Micrococcales</taxon>
        <taxon>Intrasporangiaceae</taxon>
        <taxon>Nostocoides</taxon>
    </lineage>
</organism>
<evidence type="ECO:0000313" key="2">
    <source>
        <dbReference type="EMBL" id="GAA1751502.1"/>
    </source>
</evidence>
<reference evidence="2 3" key="1">
    <citation type="journal article" date="2019" name="Int. J. Syst. Evol. Microbiol.">
        <title>The Global Catalogue of Microorganisms (GCM) 10K type strain sequencing project: providing services to taxonomists for standard genome sequencing and annotation.</title>
        <authorList>
            <consortium name="The Broad Institute Genomics Platform"/>
            <consortium name="The Broad Institute Genome Sequencing Center for Infectious Disease"/>
            <person name="Wu L."/>
            <person name="Ma J."/>
        </authorList>
    </citation>
    <scope>NUCLEOTIDE SEQUENCE [LARGE SCALE GENOMIC DNA]</scope>
    <source>
        <strain evidence="2 3">JCM 15591</strain>
    </source>
</reference>